<evidence type="ECO:0000313" key="1">
    <source>
        <dbReference type="EMBL" id="KAF0928622.1"/>
    </source>
</evidence>
<keyword evidence="2" id="KW-1185">Reference proteome</keyword>
<organism evidence="1 2">
    <name type="scientific">Oryza meyeriana var. granulata</name>
    <dbReference type="NCBI Taxonomy" id="110450"/>
    <lineage>
        <taxon>Eukaryota</taxon>
        <taxon>Viridiplantae</taxon>
        <taxon>Streptophyta</taxon>
        <taxon>Embryophyta</taxon>
        <taxon>Tracheophyta</taxon>
        <taxon>Spermatophyta</taxon>
        <taxon>Magnoliopsida</taxon>
        <taxon>Liliopsida</taxon>
        <taxon>Poales</taxon>
        <taxon>Poaceae</taxon>
        <taxon>BOP clade</taxon>
        <taxon>Oryzoideae</taxon>
        <taxon>Oryzeae</taxon>
        <taxon>Oryzinae</taxon>
        <taxon>Oryza</taxon>
        <taxon>Oryza meyeriana</taxon>
    </lineage>
</organism>
<sequence>ERSIKDSSCRKLGDDSDAFTIKKVDFSGGDFAGLQTWDDPTPRSSSQYTDEEVLDLLLLPAKGVPCPGYTRCQCPNIWKDSDNRMIARCWKYHCTHMPSKKKCWYGSMKITVIHF</sequence>
<proteinExistence type="predicted"/>
<name>A0A6G1EVP5_9ORYZ</name>
<feature type="non-terminal residue" evidence="1">
    <location>
        <position position="1"/>
    </location>
</feature>
<evidence type="ECO:0000313" key="2">
    <source>
        <dbReference type="Proteomes" id="UP000479710"/>
    </source>
</evidence>
<comment type="caution">
    <text evidence="1">The sequence shown here is derived from an EMBL/GenBank/DDBJ whole genome shotgun (WGS) entry which is preliminary data.</text>
</comment>
<protein>
    <submittedName>
        <fullName evidence="1">Uncharacterized protein</fullName>
    </submittedName>
</protein>
<dbReference type="EMBL" id="SPHZ02000002">
    <property type="protein sequence ID" value="KAF0928622.1"/>
    <property type="molecule type" value="Genomic_DNA"/>
</dbReference>
<dbReference type="AlphaFoldDB" id="A0A6G1EVP5"/>
<reference evidence="1 2" key="1">
    <citation type="submission" date="2019-11" db="EMBL/GenBank/DDBJ databases">
        <title>Whole genome sequence of Oryza granulata.</title>
        <authorList>
            <person name="Li W."/>
        </authorList>
    </citation>
    <scope>NUCLEOTIDE SEQUENCE [LARGE SCALE GENOMIC DNA]</scope>
    <source>
        <strain evidence="2">cv. Menghai</strain>
        <tissue evidence="1">Leaf</tissue>
    </source>
</reference>
<accession>A0A6G1EVP5</accession>
<feature type="non-terminal residue" evidence="1">
    <location>
        <position position="115"/>
    </location>
</feature>
<gene>
    <name evidence="1" type="ORF">E2562_006059</name>
</gene>
<dbReference type="Proteomes" id="UP000479710">
    <property type="component" value="Unassembled WGS sequence"/>
</dbReference>